<proteinExistence type="inferred from homology"/>
<organism evidence="6 7">
    <name type="scientific">Larinioides sclopetarius</name>
    <dbReference type="NCBI Taxonomy" id="280406"/>
    <lineage>
        <taxon>Eukaryota</taxon>
        <taxon>Metazoa</taxon>
        <taxon>Ecdysozoa</taxon>
        <taxon>Arthropoda</taxon>
        <taxon>Chelicerata</taxon>
        <taxon>Arachnida</taxon>
        <taxon>Araneae</taxon>
        <taxon>Araneomorphae</taxon>
        <taxon>Entelegynae</taxon>
        <taxon>Araneoidea</taxon>
        <taxon>Araneidae</taxon>
        <taxon>Larinioides</taxon>
    </lineage>
</organism>
<evidence type="ECO:0000259" key="5">
    <source>
        <dbReference type="Pfam" id="PF06244"/>
    </source>
</evidence>
<evidence type="ECO:0000256" key="4">
    <source>
        <dbReference type="SAM" id="MobiDB-lite"/>
    </source>
</evidence>
<sequence>MPKKFGGNTKAMEARERKEAVKNAEKEKKEREAEEALWRDDDKHVVRKQQRKEEREKKNQEKQEKKLLSKMVYEEEMNSIKPAKSAPAKVTRAEIAKNAEKSANDKPKRELLHDETPLEENVNRLQVEGEVARSVDDAIAVLSIGNEKVDLHPEKRVKAAYQAFEERNLPILKAENPNLRLSQLKQMLKKDWMKSPENPLNQR</sequence>
<accession>A0AAV2A4F9</accession>
<dbReference type="GO" id="GO:0003713">
    <property type="term" value="F:transcription coactivator activity"/>
    <property type="evidence" value="ECO:0007669"/>
    <property type="project" value="TreeGrafter"/>
</dbReference>
<feature type="domain" description="Coiled-coil" evidence="5">
    <location>
        <begin position="121"/>
        <end position="202"/>
    </location>
</feature>
<dbReference type="GO" id="GO:0030496">
    <property type="term" value="C:midbody"/>
    <property type="evidence" value="ECO:0007669"/>
    <property type="project" value="UniProtKB-SubCell"/>
</dbReference>
<keyword evidence="3" id="KW-0175">Coiled coil</keyword>
<dbReference type="PANTHER" id="PTHR21680:SF0">
    <property type="entry name" value="COILED-COIL DOMAIN-CONTAINING PROTEIN 124"/>
    <property type="match status" value="1"/>
</dbReference>
<comment type="subcellular location">
    <subcellularLocation>
        <location evidence="1">Midbody</location>
    </subcellularLocation>
</comment>
<dbReference type="Proteomes" id="UP001497382">
    <property type="component" value="Unassembled WGS sequence"/>
</dbReference>
<evidence type="ECO:0000256" key="1">
    <source>
        <dbReference type="ARBA" id="ARBA00004214"/>
    </source>
</evidence>
<feature type="region of interest" description="Disordered" evidence="4">
    <location>
        <begin position="1"/>
        <end position="68"/>
    </location>
</feature>
<evidence type="ECO:0000256" key="2">
    <source>
        <dbReference type="ARBA" id="ARBA00008296"/>
    </source>
</evidence>
<comment type="similarity">
    <text evidence="2">Belongs to the CCDC124 family.</text>
</comment>
<evidence type="ECO:0000256" key="3">
    <source>
        <dbReference type="ARBA" id="ARBA00023054"/>
    </source>
</evidence>
<evidence type="ECO:0000313" key="7">
    <source>
        <dbReference type="Proteomes" id="UP001497382"/>
    </source>
</evidence>
<feature type="compositionally biased region" description="Basic and acidic residues" evidence="4">
    <location>
        <begin position="51"/>
        <end position="67"/>
    </location>
</feature>
<dbReference type="InterPro" id="IPR054414">
    <property type="entry name" value="Ccdc124/Oxs1_C"/>
</dbReference>
<dbReference type="InterPro" id="IPR010422">
    <property type="entry name" value="Ccdc124/Oxs1"/>
</dbReference>
<gene>
    <name evidence="6" type="ORF">LARSCL_LOCUS10049</name>
</gene>
<protein>
    <recommendedName>
        <fullName evidence="5">Coiled-coil domain-containing protein</fullName>
    </recommendedName>
</protein>
<name>A0AAV2A4F9_9ARAC</name>
<comment type="caution">
    <text evidence="6">The sequence shown here is derived from an EMBL/GenBank/DDBJ whole genome shotgun (WGS) entry which is preliminary data.</text>
</comment>
<evidence type="ECO:0000313" key="6">
    <source>
        <dbReference type="EMBL" id="CAL1278906.1"/>
    </source>
</evidence>
<dbReference type="GO" id="GO:0006366">
    <property type="term" value="P:transcription by RNA polymerase II"/>
    <property type="evidence" value="ECO:0007669"/>
    <property type="project" value="TreeGrafter"/>
</dbReference>
<feature type="compositionally biased region" description="Basic and acidic residues" evidence="4">
    <location>
        <begin position="12"/>
        <end position="44"/>
    </location>
</feature>
<dbReference type="EMBL" id="CAXIEN010000117">
    <property type="protein sequence ID" value="CAL1278906.1"/>
    <property type="molecule type" value="Genomic_DNA"/>
</dbReference>
<dbReference type="Pfam" id="PF06244">
    <property type="entry name" value="Ccdc124"/>
    <property type="match status" value="1"/>
</dbReference>
<dbReference type="GO" id="GO:0005634">
    <property type="term" value="C:nucleus"/>
    <property type="evidence" value="ECO:0007669"/>
    <property type="project" value="TreeGrafter"/>
</dbReference>
<keyword evidence="7" id="KW-1185">Reference proteome</keyword>
<dbReference type="PANTHER" id="PTHR21680">
    <property type="entry name" value="COILED-COIL DOMAIN-CONTAINING PROTEIN 124"/>
    <property type="match status" value="1"/>
</dbReference>
<reference evidence="6 7" key="1">
    <citation type="submission" date="2024-04" db="EMBL/GenBank/DDBJ databases">
        <authorList>
            <person name="Rising A."/>
            <person name="Reimegard J."/>
            <person name="Sonavane S."/>
            <person name="Akerstrom W."/>
            <person name="Nylinder S."/>
            <person name="Hedman E."/>
            <person name="Kallberg Y."/>
        </authorList>
    </citation>
    <scope>NUCLEOTIDE SEQUENCE [LARGE SCALE GENOMIC DNA]</scope>
</reference>
<dbReference type="AlphaFoldDB" id="A0AAV2A4F9"/>